<evidence type="ECO:0000313" key="1">
    <source>
        <dbReference type="EMBL" id="HET21282.1"/>
    </source>
</evidence>
<dbReference type="AlphaFoldDB" id="A0A7C2N6U3"/>
<dbReference type="InterPro" id="IPR011010">
    <property type="entry name" value="DNA_brk_join_enz"/>
</dbReference>
<proteinExistence type="predicted"/>
<evidence type="ECO:0008006" key="2">
    <source>
        <dbReference type="Google" id="ProtNLM"/>
    </source>
</evidence>
<protein>
    <recommendedName>
        <fullName evidence="2">Tyr recombinase domain-containing protein</fullName>
    </recommendedName>
</protein>
<dbReference type="SUPFAM" id="SSF56349">
    <property type="entry name" value="DNA breaking-rejoining enzymes"/>
    <property type="match status" value="1"/>
</dbReference>
<accession>A0A7C2N6U3</accession>
<dbReference type="EMBL" id="DSCQ01000051">
    <property type="protein sequence ID" value="HET21282.1"/>
    <property type="molecule type" value="Genomic_DNA"/>
</dbReference>
<gene>
    <name evidence="1" type="ORF">ENN70_04155</name>
</gene>
<name>A0A7C2N6U3_ARCFL</name>
<sequence>MARTHGKISLLRMLCERFNAYLENLNKEGVEELFSSVEIAYRPNTVNEFKKALKYFLKFQGKNDLASMIKGEEVKDNELKREDLLAVDEVLKLVSVAMNKRDPVLIICHLDLACRPEVVLTLTVGDFVRDALGIRVEIRRSKTFRRLPHLSFSLPYVSCWLNIHPLKDEQMYRCG</sequence>
<organism evidence="1">
    <name type="scientific">Archaeoglobus fulgidus</name>
    <dbReference type="NCBI Taxonomy" id="2234"/>
    <lineage>
        <taxon>Archaea</taxon>
        <taxon>Methanobacteriati</taxon>
        <taxon>Methanobacteriota</taxon>
        <taxon>Archaeoglobi</taxon>
        <taxon>Archaeoglobales</taxon>
        <taxon>Archaeoglobaceae</taxon>
        <taxon>Archaeoglobus</taxon>
    </lineage>
</organism>
<comment type="caution">
    <text evidence="1">The sequence shown here is derived from an EMBL/GenBank/DDBJ whole genome shotgun (WGS) entry which is preliminary data.</text>
</comment>
<dbReference type="GO" id="GO:0003677">
    <property type="term" value="F:DNA binding"/>
    <property type="evidence" value="ECO:0007669"/>
    <property type="project" value="InterPro"/>
</dbReference>
<reference evidence="1" key="1">
    <citation type="journal article" date="2020" name="mSystems">
        <title>Genome- and Community-Level Interaction Insights into Carbon Utilization and Element Cycling Functions of Hydrothermarchaeota in Hydrothermal Sediment.</title>
        <authorList>
            <person name="Zhou Z."/>
            <person name="Liu Y."/>
            <person name="Xu W."/>
            <person name="Pan J."/>
            <person name="Luo Z.H."/>
            <person name="Li M."/>
        </authorList>
    </citation>
    <scope>NUCLEOTIDE SEQUENCE [LARGE SCALE GENOMIC DNA]</scope>
    <source>
        <strain evidence="1">SpSt-12</strain>
    </source>
</reference>